<sequence>MGMEWVFLGLAILLVFANGFFVATEFAIVKVRATRLQALVDEGQPGSTQALKMVEQLDAYLSATQFGITLASLGLGWLGEPAFAALLEPVLTRVVPEGASATVAHTASVVIAFSIITFLHIVLGELAPKSLAIQRAEATTLAVALPMRAFYLLFYPAIVLLNGLAAWVLRVVGLQSVGEAHEAHSEDELLVILHSSAQAGAITTARAELLERALEMAQKTARQVMVPRNQVKFLDVEEPLEKCIADARAAGHTWLPVCRGNLDEVEGVVNAKDLFFLLSRGELRSLAQVQRPVLFIPENATLEQLLAEFRRRRRQTALVVDEHGGTSGLVTIADVVAEVVGDVAELGRRVEEVRSLPGGRFELPGTAQLDDLEERLDVSFDLDEDEEGEVTTIAGFLMSKLGRVPEKGDSLRLDMWRILVEEVDGPRVVRVVVEPQSRAVPRTPADGSAPATSTEGSSGETPPTASSGSGGESA</sequence>
<feature type="compositionally biased region" description="Polar residues" evidence="10">
    <location>
        <begin position="450"/>
        <end position="467"/>
    </location>
</feature>
<feature type="domain" description="CBS" evidence="12">
    <location>
        <begin position="225"/>
        <end position="285"/>
    </location>
</feature>
<dbReference type="PROSITE" id="PS51846">
    <property type="entry name" value="CNNM"/>
    <property type="match status" value="1"/>
</dbReference>
<keyword evidence="5 9" id="KW-1133">Transmembrane helix</keyword>
<dbReference type="STRING" id="1334629.MFUL124B02_29370"/>
<evidence type="ECO:0000259" key="12">
    <source>
        <dbReference type="PROSITE" id="PS51371"/>
    </source>
</evidence>
<evidence type="ECO:0000256" key="2">
    <source>
        <dbReference type="ARBA" id="ARBA00022475"/>
    </source>
</evidence>
<name>A0A511T2R4_MYXFU</name>
<gene>
    <name evidence="14" type="ORF">MFU01_32140</name>
</gene>
<dbReference type="SUPFAM" id="SSF56176">
    <property type="entry name" value="FAD-binding/transporter-associated domain-like"/>
    <property type="match status" value="1"/>
</dbReference>
<dbReference type="Pfam" id="PF01595">
    <property type="entry name" value="CNNM"/>
    <property type="match status" value="1"/>
</dbReference>
<dbReference type="InterPro" id="IPR000644">
    <property type="entry name" value="CBS_dom"/>
</dbReference>
<dbReference type="InterPro" id="IPR044751">
    <property type="entry name" value="Ion_transp-like_CBS"/>
</dbReference>
<feature type="domain" description="CNNM transmembrane" evidence="13">
    <location>
        <begin position="1"/>
        <end position="206"/>
    </location>
</feature>
<feature type="transmembrane region" description="Helical" evidence="11">
    <location>
        <begin position="59"/>
        <end position="79"/>
    </location>
</feature>
<dbReference type="PANTHER" id="PTHR43099">
    <property type="entry name" value="UPF0053 PROTEIN YRKA"/>
    <property type="match status" value="1"/>
</dbReference>
<feature type="domain" description="CBS" evidence="12">
    <location>
        <begin position="289"/>
        <end position="345"/>
    </location>
</feature>
<evidence type="ECO:0000256" key="5">
    <source>
        <dbReference type="ARBA" id="ARBA00022989"/>
    </source>
</evidence>
<feature type="transmembrane region" description="Helical" evidence="11">
    <location>
        <begin position="99"/>
        <end position="128"/>
    </location>
</feature>
<organism evidence="14 15">
    <name type="scientific">Myxococcus fulvus</name>
    <dbReference type="NCBI Taxonomy" id="33"/>
    <lineage>
        <taxon>Bacteria</taxon>
        <taxon>Pseudomonadati</taxon>
        <taxon>Myxococcota</taxon>
        <taxon>Myxococcia</taxon>
        <taxon>Myxococcales</taxon>
        <taxon>Cystobacterineae</taxon>
        <taxon>Myxococcaceae</taxon>
        <taxon>Myxococcus</taxon>
    </lineage>
</organism>
<evidence type="ECO:0000313" key="15">
    <source>
        <dbReference type="Proteomes" id="UP000321514"/>
    </source>
</evidence>
<evidence type="ECO:0000256" key="9">
    <source>
        <dbReference type="PROSITE-ProRule" id="PRU01193"/>
    </source>
</evidence>
<dbReference type="Proteomes" id="UP000321514">
    <property type="component" value="Unassembled WGS sequence"/>
</dbReference>
<dbReference type="PANTHER" id="PTHR43099:SF5">
    <property type="entry name" value="HLYC_CORC FAMILY TRANSPORTER"/>
    <property type="match status" value="1"/>
</dbReference>
<keyword evidence="2" id="KW-1003">Cell membrane</keyword>
<dbReference type="AlphaFoldDB" id="A0A511T2R4"/>
<dbReference type="Gene3D" id="3.10.580.10">
    <property type="entry name" value="CBS-domain"/>
    <property type="match status" value="1"/>
</dbReference>
<evidence type="ECO:0000313" key="14">
    <source>
        <dbReference type="EMBL" id="GEN08177.1"/>
    </source>
</evidence>
<dbReference type="CDD" id="cd04590">
    <property type="entry name" value="CBS_pair_CorC_HlyC_assoc"/>
    <property type="match status" value="1"/>
</dbReference>
<feature type="region of interest" description="Disordered" evidence="10">
    <location>
        <begin position="435"/>
        <end position="474"/>
    </location>
</feature>
<dbReference type="EMBL" id="BJXR01000027">
    <property type="protein sequence ID" value="GEN08177.1"/>
    <property type="molecule type" value="Genomic_DNA"/>
</dbReference>
<dbReference type="Pfam" id="PF03471">
    <property type="entry name" value="CorC_HlyC"/>
    <property type="match status" value="1"/>
</dbReference>
<evidence type="ECO:0000256" key="4">
    <source>
        <dbReference type="ARBA" id="ARBA00022737"/>
    </source>
</evidence>
<dbReference type="GO" id="GO:0050660">
    <property type="term" value="F:flavin adenine dinucleotide binding"/>
    <property type="evidence" value="ECO:0007669"/>
    <property type="project" value="InterPro"/>
</dbReference>
<dbReference type="InterPro" id="IPR036318">
    <property type="entry name" value="FAD-bd_PCMH-like_sf"/>
</dbReference>
<dbReference type="InterPro" id="IPR002550">
    <property type="entry name" value="CNNM"/>
</dbReference>
<evidence type="ECO:0000259" key="13">
    <source>
        <dbReference type="PROSITE" id="PS51846"/>
    </source>
</evidence>
<dbReference type="InterPro" id="IPR005170">
    <property type="entry name" value="Transptr-assoc_dom"/>
</dbReference>
<comment type="subcellular location">
    <subcellularLocation>
        <location evidence="1">Cell membrane</location>
        <topology evidence="1">Multi-pass membrane protein</topology>
    </subcellularLocation>
</comment>
<dbReference type="PROSITE" id="PS51371">
    <property type="entry name" value="CBS"/>
    <property type="match status" value="2"/>
</dbReference>
<dbReference type="SUPFAM" id="SSF54631">
    <property type="entry name" value="CBS-domain pair"/>
    <property type="match status" value="1"/>
</dbReference>
<dbReference type="InterPro" id="IPR016169">
    <property type="entry name" value="FAD-bd_PCMH_sub2"/>
</dbReference>
<dbReference type="Gene3D" id="3.30.465.10">
    <property type="match status" value="1"/>
</dbReference>
<evidence type="ECO:0000256" key="7">
    <source>
        <dbReference type="ARBA" id="ARBA00023136"/>
    </source>
</evidence>
<evidence type="ECO:0000256" key="8">
    <source>
        <dbReference type="PROSITE-ProRule" id="PRU00703"/>
    </source>
</evidence>
<dbReference type="GO" id="GO:0005886">
    <property type="term" value="C:plasma membrane"/>
    <property type="evidence" value="ECO:0007669"/>
    <property type="project" value="UniProtKB-SubCell"/>
</dbReference>
<accession>A0A511T2R4</accession>
<keyword evidence="4" id="KW-0677">Repeat</keyword>
<evidence type="ECO:0000256" key="6">
    <source>
        <dbReference type="ARBA" id="ARBA00023122"/>
    </source>
</evidence>
<dbReference type="RefSeq" id="WP_174816706.1">
    <property type="nucleotide sequence ID" value="NZ_BJXR01000027.1"/>
</dbReference>
<reference evidence="14 15" key="1">
    <citation type="submission" date="2019-07" db="EMBL/GenBank/DDBJ databases">
        <title>Whole genome shotgun sequence of Myxococcus fulvus NBRC 100333.</title>
        <authorList>
            <person name="Hosoyama A."/>
            <person name="Uohara A."/>
            <person name="Ohji S."/>
            <person name="Ichikawa N."/>
        </authorList>
    </citation>
    <scope>NUCLEOTIDE SEQUENCE [LARGE SCALE GENOMIC DNA]</scope>
    <source>
        <strain evidence="14 15">NBRC 100333</strain>
    </source>
</reference>
<evidence type="ECO:0000256" key="10">
    <source>
        <dbReference type="SAM" id="MobiDB-lite"/>
    </source>
</evidence>
<dbReference type="InterPro" id="IPR046342">
    <property type="entry name" value="CBS_dom_sf"/>
</dbReference>
<evidence type="ECO:0000256" key="11">
    <source>
        <dbReference type="SAM" id="Phobius"/>
    </source>
</evidence>
<comment type="caution">
    <text evidence="14">The sequence shown here is derived from an EMBL/GenBank/DDBJ whole genome shotgun (WGS) entry which is preliminary data.</text>
</comment>
<dbReference type="SMART" id="SM01091">
    <property type="entry name" value="CorC_HlyC"/>
    <property type="match status" value="1"/>
</dbReference>
<proteinExistence type="predicted"/>
<feature type="transmembrane region" description="Helical" evidence="11">
    <location>
        <begin position="149"/>
        <end position="169"/>
    </location>
</feature>
<evidence type="ECO:0000256" key="3">
    <source>
        <dbReference type="ARBA" id="ARBA00022692"/>
    </source>
</evidence>
<protein>
    <submittedName>
        <fullName evidence="14">Membrane protein</fullName>
    </submittedName>
</protein>
<feature type="transmembrane region" description="Helical" evidence="11">
    <location>
        <begin position="6"/>
        <end position="29"/>
    </location>
</feature>
<dbReference type="InterPro" id="IPR051676">
    <property type="entry name" value="UPF0053_domain"/>
</dbReference>
<dbReference type="Pfam" id="PF00571">
    <property type="entry name" value="CBS"/>
    <property type="match status" value="1"/>
</dbReference>
<keyword evidence="6 8" id="KW-0129">CBS domain</keyword>
<evidence type="ECO:0000256" key="1">
    <source>
        <dbReference type="ARBA" id="ARBA00004651"/>
    </source>
</evidence>
<keyword evidence="7 9" id="KW-0472">Membrane</keyword>
<keyword evidence="3 9" id="KW-0812">Transmembrane</keyword>